<evidence type="ECO:0000313" key="1">
    <source>
        <dbReference type="EMBL" id="GAD13672.1"/>
    </source>
</evidence>
<protein>
    <submittedName>
        <fullName evidence="1">Uncharacterized protein</fullName>
    </submittedName>
</protein>
<accession>U2X4P2</accession>
<evidence type="ECO:0000313" key="2">
    <source>
        <dbReference type="Proteomes" id="UP000016424"/>
    </source>
</evidence>
<name>U2X4P2_GEOKU</name>
<reference evidence="2" key="1">
    <citation type="journal article" date="2013" name="Genome">
        <title>Draft Genome Sequence of Geobacillus kaustophilus GBlys, a Lysogenic Strain with Bacteriophage phiOH2.</title>
        <authorList>
            <person name="Doi K."/>
            <person name="Mori K."/>
            <person name="Martono H."/>
            <person name="Nagayoshi Y."/>
            <person name="Fujino Y."/>
            <person name="Tashiro K."/>
            <person name="Kuhara S."/>
            <person name="Ohshima T."/>
        </authorList>
    </citation>
    <scope>NUCLEOTIDE SEQUENCE [LARGE SCALE GENOMIC DNA]</scope>
    <source>
        <strain evidence="2">GBlys</strain>
    </source>
</reference>
<dbReference type="Proteomes" id="UP000016424">
    <property type="component" value="Unassembled WGS sequence"/>
</dbReference>
<comment type="caution">
    <text evidence="1">The sequence shown here is derived from an EMBL/GenBank/DDBJ whole genome shotgun (WGS) entry which is preliminary data.</text>
</comment>
<gene>
    <name evidence="1" type="ORF">GBL_1889</name>
</gene>
<dbReference type="EMBL" id="BASG01000016">
    <property type="protein sequence ID" value="GAD13672.1"/>
    <property type="molecule type" value="Genomic_DNA"/>
</dbReference>
<sequence length="47" mass="5396">MNAKREDGNILIDHTAETRIRRRARRSAPFRLALGCRASRRRFAASA</sequence>
<dbReference type="AlphaFoldDB" id="U2X4P2"/>
<proteinExistence type="predicted"/>
<organism evidence="1 2">
    <name type="scientific">Geobacillus kaustophilus GBlys</name>
    <dbReference type="NCBI Taxonomy" id="1337888"/>
    <lineage>
        <taxon>Bacteria</taxon>
        <taxon>Bacillati</taxon>
        <taxon>Bacillota</taxon>
        <taxon>Bacilli</taxon>
        <taxon>Bacillales</taxon>
        <taxon>Anoxybacillaceae</taxon>
        <taxon>Geobacillus</taxon>
        <taxon>Geobacillus thermoleovorans group</taxon>
    </lineage>
</organism>